<accession>A0A093X662</accession>
<comment type="caution">
    <text evidence="2">The sequence shown here is derived from an EMBL/GenBank/DDBJ whole genome shotgun (WGS) entry which is preliminary data.</text>
</comment>
<proteinExistence type="predicted"/>
<dbReference type="AlphaFoldDB" id="A0A093X662"/>
<dbReference type="EMBL" id="JPOX01000142">
    <property type="protein sequence ID" value="KFX40708.1"/>
    <property type="molecule type" value="Genomic_DNA"/>
</dbReference>
<keyword evidence="1" id="KW-0472">Membrane</keyword>
<keyword evidence="1" id="KW-0812">Transmembrane</keyword>
<feature type="non-terminal residue" evidence="2">
    <location>
        <position position="1"/>
    </location>
</feature>
<evidence type="ECO:0000313" key="2">
    <source>
        <dbReference type="EMBL" id="KFX40708.1"/>
    </source>
</evidence>
<keyword evidence="1" id="KW-1133">Transmembrane helix</keyword>
<organism evidence="2">
    <name type="scientific">Talaromyces marneffei PM1</name>
    <dbReference type="NCBI Taxonomy" id="1077442"/>
    <lineage>
        <taxon>Eukaryota</taxon>
        <taxon>Fungi</taxon>
        <taxon>Dikarya</taxon>
        <taxon>Ascomycota</taxon>
        <taxon>Pezizomycotina</taxon>
        <taxon>Eurotiomycetes</taxon>
        <taxon>Eurotiomycetidae</taxon>
        <taxon>Eurotiales</taxon>
        <taxon>Trichocomaceae</taxon>
        <taxon>Talaromyces</taxon>
        <taxon>Talaromyces sect. Talaromyces</taxon>
    </lineage>
</organism>
<reference key="1">
    <citation type="journal article" date="2014" name="PLoS Genet.">
        <title>Signature Gene Expression Reveals Novel Clues to the Molecular Mechanisms of Dimorphic Transition in Penicillium marneffei.</title>
        <authorList>
            <person name="Yang E."/>
            <person name="Wang G."/>
            <person name="Cai J."/>
            <person name="Woo P.C."/>
            <person name="Lau S.K."/>
            <person name="Yuen K.-Y."/>
            <person name="Chow W.-N."/>
            <person name="Lin X."/>
        </authorList>
    </citation>
    <scope>NUCLEOTIDE SEQUENCE [LARGE SCALE GENOMIC DNA]</scope>
    <source>
        <strain>PM1</strain>
    </source>
</reference>
<reference evidence="2" key="2">
    <citation type="journal article" date="2014" name="PLoS Genet.">
        <title>Signature gene expression reveals novel clues to the molecular mechanisms of dimorphic transition in Penicillium marneffei.</title>
        <authorList>
            <person name="Yang E."/>
            <person name="Wang G."/>
            <person name="Cai J."/>
            <person name="Woo P.C."/>
            <person name="Lau S.K."/>
            <person name="Yuen K.-Y."/>
            <person name="Chow W.-N."/>
            <person name="Lin X."/>
        </authorList>
    </citation>
    <scope>NUCLEOTIDE SEQUENCE</scope>
    <source>
        <strain evidence="2">PM1</strain>
    </source>
</reference>
<protein>
    <submittedName>
        <fullName evidence="2">Uncharacterized protein</fullName>
    </submittedName>
</protein>
<evidence type="ECO:0000256" key="1">
    <source>
        <dbReference type="SAM" id="Phobius"/>
    </source>
</evidence>
<dbReference type="HOGENOM" id="CLU_3353552_0_0_1"/>
<name>A0A093X662_TALMA</name>
<sequence>EYGQSKSIINLMFLSVSLFNHLILIKYTNIIQHNSNY</sequence>
<gene>
    <name evidence="2" type="ORF">GQ26_1420020</name>
</gene>
<feature type="transmembrane region" description="Helical" evidence="1">
    <location>
        <begin position="7"/>
        <end position="27"/>
    </location>
</feature>